<feature type="compositionally biased region" description="Low complexity" evidence="1">
    <location>
        <begin position="396"/>
        <end position="410"/>
    </location>
</feature>
<feature type="compositionally biased region" description="Polar residues" evidence="1">
    <location>
        <begin position="291"/>
        <end position="313"/>
    </location>
</feature>
<feature type="region of interest" description="Disordered" evidence="1">
    <location>
        <begin position="391"/>
        <end position="410"/>
    </location>
</feature>
<dbReference type="VEuPathDB" id="FungiDB:CD36_18230"/>
<feature type="region of interest" description="Disordered" evidence="1">
    <location>
        <begin position="281"/>
        <end position="321"/>
    </location>
</feature>
<proteinExistence type="predicted"/>
<evidence type="ECO:0000313" key="3">
    <source>
        <dbReference type="EMBL" id="CAX43601.1"/>
    </source>
</evidence>
<reference evidence="3 4" key="1">
    <citation type="journal article" date="2009" name="Genome Res.">
        <title>Comparative genomics of the fungal pathogens Candida dubliniensis and Candida albicans.</title>
        <authorList>
            <person name="Jackson A.P."/>
            <person name="Gamble J.A."/>
            <person name="Yeomans T."/>
            <person name="Moran G.P."/>
            <person name="Saunders D."/>
            <person name="Harris D."/>
            <person name="Aslett M."/>
            <person name="Barrell J.F."/>
            <person name="Butler G."/>
            <person name="Citiulo F."/>
            <person name="Coleman D.C."/>
            <person name="de Groot P.W.J."/>
            <person name="Goodwin T.J."/>
            <person name="Quail M.A."/>
            <person name="McQuillan J."/>
            <person name="Munro C.A."/>
            <person name="Pain A."/>
            <person name="Poulter R.T."/>
            <person name="Rajandream M.A."/>
            <person name="Renauld H."/>
            <person name="Spiering M.J."/>
            <person name="Tivey A."/>
            <person name="Gow N.A.R."/>
            <person name="Barrell B."/>
            <person name="Sullivan D.J."/>
            <person name="Berriman M."/>
        </authorList>
    </citation>
    <scope>NUCLEOTIDE SEQUENCE [LARGE SCALE GENOMIC DNA]</scope>
    <source>
        <strain evidence="4">CD36 / ATCC MYA-646 / CBS 7987 / NCPF 3949 / NRRL Y-17841</strain>
    </source>
</reference>
<dbReference type="KEGG" id="cdu:CD36_18230"/>
<dbReference type="GeneID" id="8045856"/>
<accession>B9WB31</accession>
<dbReference type="eggNOG" id="ENOG502RQAJ">
    <property type="taxonomic scope" value="Eukaryota"/>
</dbReference>
<dbReference type="HOGENOM" id="CLU_052364_0_0_1"/>
<evidence type="ECO:0000313" key="2">
    <source>
        <dbReference type="CGD" id="CAL0000161452"/>
    </source>
</evidence>
<dbReference type="AlphaFoldDB" id="B9WB31"/>
<keyword evidence="4" id="KW-1185">Reference proteome</keyword>
<dbReference type="OrthoDB" id="4096888at2759"/>
<dbReference type="Proteomes" id="UP000002605">
    <property type="component" value="Chromosome 2"/>
</dbReference>
<evidence type="ECO:0000313" key="4">
    <source>
        <dbReference type="Proteomes" id="UP000002605"/>
    </source>
</evidence>
<protein>
    <submittedName>
        <fullName evidence="3">Uncharacterized protein</fullName>
    </submittedName>
</protein>
<organism evidence="3 4">
    <name type="scientific">Candida dubliniensis (strain CD36 / ATCC MYA-646 / CBS 7987 / NCPF 3949 / NRRL Y-17841)</name>
    <name type="common">Yeast</name>
    <dbReference type="NCBI Taxonomy" id="573826"/>
    <lineage>
        <taxon>Eukaryota</taxon>
        <taxon>Fungi</taxon>
        <taxon>Dikarya</taxon>
        <taxon>Ascomycota</taxon>
        <taxon>Saccharomycotina</taxon>
        <taxon>Pichiomycetes</taxon>
        <taxon>Debaryomycetaceae</taxon>
        <taxon>Candida/Lodderomyces clade</taxon>
        <taxon>Candida</taxon>
    </lineage>
</organism>
<dbReference type="CGD" id="CAL0000161452">
    <property type="gene designation" value="Cd36_18230"/>
</dbReference>
<evidence type="ECO:0000256" key="1">
    <source>
        <dbReference type="SAM" id="MobiDB-lite"/>
    </source>
</evidence>
<sequence>MCPIDFEDEYSILTSPQPAISQSFASFTNVPIISNTNTSIAANNNARTQRRTSNFFPPTNDNSVLSTPSFQVSTDSYQFPDISCSTTTTAITESAISPFTAFNKTALSEPPQSPFYTKTPSSITTSNLGSPVINKLSQANFNTINYQLTNSLNDLHLQSSLDSSLNSITHQQQHQQQQQQQQQQIHDIYQNSNLHNCLPNVSHQENLYNLEQRHVLNQQNSYYERPQNHTQELGNGFMLNTNPIDTPKLSPVLSQSIWNSEITPELPKIQKRQNRYSNKVNNPVFIPSDQPIDTKSIDNNSLSPKNKTIVTDDQPSEPLNRRIKFPKQVNYTPKHNYFVEDMLKYDLTNRYSEGYSTTFYKRNKHGYMFIREATNTLHVHQNSWVQLKIKLPTGSPPSTTGNRNNSSSRKLLSKKLKVNIKELPIWKPKP</sequence>
<gene>
    <name evidence="2" type="ordered locus">Cd36_18230</name>
    <name evidence="3" type="ORF">CD36_18230</name>
</gene>
<dbReference type="EMBL" id="FM992689">
    <property type="protein sequence ID" value="CAX43601.1"/>
    <property type="molecule type" value="Genomic_DNA"/>
</dbReference>
<name>B9WB31_CANDC</name>
<dbReference type="RefSeq" id="XP_002418301.1">
    <property type="nucleotide sequence ID" value="XM_002418256.1"/>
</dbReference>